<evidence type="ECO:0000256" key="1">
    <source>
        <dbReference type="ARBA" id="ARBA00004651"/>
    </source>
</evidence>
<organism evidence="9 10">
    <name type="scientific">Candidatus Methylomirabilis lanthanidiphila</name>
    <dbReference type="NCBI Taxonomy" id="2211376"/>
    <lineage>
        <taxon>Bacteria</taxon>
        <taxon>Candidatus Methylomirabilota</taxon>
        <taxon>Candidatus Methylomirabilia</taxon>
        <taxon>Candidatus Methylomirabilales</taxon>
        <taxon>Candidatus Methylomirabilaceae</taxon>
        <taxon>Candidatus Methylomirabilis</taxon>
    </lineage>
</organism>
<evidence type="ECO:0000256" key="3">
    <source>
        <dbReference type="ARBA" id="ARBA00022475"/>
    </source>
</evidence>
<evidence type="ECO:0000259" key="8">
    <source>
        <dbReference type="PROSITE" id="PS50928"/>
    </source>
</evidence>
<feature type="transmembrane region" description="Helical" evidence="7">
    <location>
        <begin position="86"/>
        <end position="106"/>
    </location>
</feature>
<feature type="domain" description="ABC transmembrane type-1" evidence="8">
    <location>
        <begin position="82"/>
        <end position="282"/>
    </location>
</feature>
<keyword evidence="3" id="KW-1003">Cell membrane</keyword>
<keyword evidence="4 7" id="KW-0812">Transmembrane</keyword>
<dbReference type="Proteomes" id="UP000334340">
    <property type="component" value="Unassembled WGS sequence"/>
</dbReference>
<accession>A0A564ZGW0</accession>
<name>A0A564ZGW0_9BACT</name>
<keyword evidence="6 7" id="KW-0472">Membrane</keyword>
<comment type="similarity">
    <text evidence="7">Belongs to the binding-protein-dependent transport system permease family.</text>
</comment>
<feature type="transmembrane region" description="Helical" evidence="7">
    <location>
        <begin position="151"/>
        <end position="174"/>
    </location>
</feature>
<feature type="transmembrane region" description="Helical" evidence="7">
    <location>
        <begin position="264"/>
        <end position="285"/>
    </location>
</feature>
<dbReference type="SUPFAM" id="SSF161098">
    <property type="entry name" value="MetI-like"/>
    <property type="match status" value="1"/>
</dbReference>
<feature type="transmembrane region" description="Helical" evidence="7">
    <location>
        <begin position="126"/>
        <end position="145"/>
    </location>
</feature>
<reference evidence="9 10" key="1">
    <citation type="submission" date="2019-07" db="EMBL/GenBank/DDBJ databases">
        <authorList>
            <person name="Cremers G."/>
        </authorList>
    </citation>
    <scope>NUCLEOTIDE SEQUENCE [LARGE SCALE GENOMIC DNA]</scope>
</reference>
<dbReference type="PROSITE" id="PS50928">
    <property type="entry name" value="ABC_TM1"/>
    <property type="match status" value="1"/>
</dbReference>
<dbReference type="Pfam" id="PF00528">
    <property type="entry name" value="BPD_transp_1"/>
    <property type="match status" value="1"/>
</dbReference>
<evidence type="ECO:0000256" key="4">
    <source>
        <dbReference type="ARBA" id="ARBA00022692"/>
    </source>
</evidence>
<dbReference type="InterPro" id="IPR000515">
    <property type="entry name" value="MetI-like"/>
</dbReference>
<dbReference type="Gene3D" id="1.10.3720.10">
    <property type="entry name" value="MetI-like"/>
    <property type="match status" value="1"/>
</dbReference>
<dbReference type="PANTHER" id="PTHR30043:SF1">
    <property type="entry name" value="ABC TRANSPORT SYSTEM PERMEASE PROTEIN P69"/>
    <property type="match status" value="1"/>
</dbReference>
<evidence type="ECO:0000256" key="5">
    <source>
        <dbReference type="ARBA" id="ARBA00022989"/>
    </source>
</evidence>
<proteinExistence type="inferred from homology"/>
<dbReference type="PANTHER" id="PTHR30043">
    <property type="entry name" value="PHOSPHONATES TRANSPORT SYSTEM PERMEASE PROTEIN"/>
    <property type="match status" value="1"/>
</dbReference>
<dbReference type="AlphaFoldDB" id="A0A564ZGW0"/>
<dbReference type="NCBIfam" id="TIGR01097">
    <property type="entry name" value="PhnE"/>
    <property type="match status" value="1"/>
</dbReference>
<dbReference type="InterPro" id="IPR005769">
    <property type="entry name" value="PhnE/PtxC"/>
</dbReference>
<comment type="subcellular location">
    <subcellularLocation>
        <location evidence="1 7">Cell membrane</location>
        <topology evidence="1 7">Multi-pass membrane protein</topology>
    </subcellularLocation>
</comment>
<keyword evidence="2 7" id="KW-0813">Transport</keyword>
<evidence type="ECO:0000256" key="2">
    <source>
        <dbReference type="ARBA" id="ARBA00022448"/>
    </source>
</evidence>
<dbReference type="GO" id="GO:0005886">
    <property type="term" value="C:plasma membrane"/>
    <property type="evidence" value="ECO:0007669"/>
    <property type="project" value="UniProtKB-SubCell"/>
</dbReference>
<evidence type="ECO:0000256" key="6">
    <source>
        <dbReference type="ARBA" id="ARBA00023136"/>
    </source>
</evidence>
<sequence length="290" mass="31956">MAWRSTQAAWPAGTRGPDRLSTRNLMIAAGLLTLMVWSYVGTEFSLRELLGGESAIQILTYIRKLFPPDLSTQFLLKTGYWALETFAMSFLGTILAVLIACSLVFLSSRNLMFAGLLFEMEQSRPWVRALRTILCFSAKAVLNVLRTIPHLVWALILVFAVGLGPFPGMLALGIHTGGVLGRLFGEVIENVEIQPLEALQATGAGRLQILFYGILPQALPECLAYTLYRWEVNIREAVILGYVGAGGLGQQIQIAISLFLEHRLLTLILAIYLIVTAVDTLSAYLRSRLA</sequence>
<protein>
    <submittedName>
        <fullName evidence="9">Phosphite transport system permease protein htxC</fullName>
    </submittedName>
</protein>
<dbReference type="CDD" id="cd06261">
    <property type="entry name" value="TM_PBP2"/>
    <property type="match status" value="1"/>
</dbReference>
<evidence type="ECO:0000313" key="9">
    <source>
        <dbReference type="EMBL" id="VUZ84559.1"/>
    </source>
</evidence>
<dbReference type="InterPro" id="IPR035906">
    <property type="entry name" value="MetI-like_sf"/>
</dbReference>
<dbReference type="GO" id="GO:0015416">
    <property type="term" value="F:ABC-type phosphonate transporter activity"/>
    <property type="evidence" value="ECO:0007669"/>
    <property type="project" value="InterPro"/>
</dbReference>
<dbReference type="EMBL" id="CABIKM010000015">
    <property type="protein sequence ID" value="VUZ84559.1"/>
    <property type="molecule type" value="Genomic_DNA"/>
</dbReference>
<evidence type="ECO:0000256" key="7">
    <source>
        <dbReference type="RuleBase" id="RU363032"/>
    </source>
</evidence>
<keyword evidence="5 7" id="KW-1133">Transmembrane helix</keyword>
<feature type="transmembrane region" description="Helical" evidence="7">
    <location>
        <begin position="237"/>
        <end position="258"/>
    </location>
</feature>
<keyword evidence="10" id="KW-1185">Reference proteome</keyword>
<evidence type="ECO:0000313" key="10">
    <source>
        <dbReference type="Proteomes" id="UP000334340"/>
    </source>
</evidence>
<feature type="transmembrane region" description="Helical" evidence="7">
    <location>
        <begin position="20"/>
        <end position="40"/>
    </location>
</feature>
<gene>
    <name evidence="9" type="ORF">MELA_00932</name>
</gene>